<evidence type="ECO:0000313" key="3">
    <source>
        <dbReference type="Proteomes" id="UP000887159"/>
    </source>
</evidence>
<feature type="region of interest" description="Disordered" evidence="1">
    <location>
        <begin position="74"/>
        <end position="95"/>
    </location>
</feature>
<comment type="caution">
    <text evidence="2">The sequence shown here is derived from an EMBL/GenBank/DDBJ whole genome shotgun (WGS) entry which is preliminary data.</text>
</comment>
<accession>A0A8X6RTT9</accession>
<gene>
    <name evidence="2" type="ORF">TNCV_1077721</name>
</gene>
<dbReference type="Proteomes" id="UP000887159">
    <property type="component" value="Unassembled WGS sequence"/>
</dbReference>
<feature type="region of interest" description="Disordered" evidence="1">
    <location>
        <begin position="1"/>
        <end position="62"/>
    </location>
</feature>
<name>A0A8X6RTT9_TRICX</name>
<organism evidence="2 3">
    <name type="scientific">Trichonephila clavipes</name>
    <name type="common">Golden silk orbweaver</name>
    <name type="synonym">Nephila clavipes</name>
    <dbReference type="NCBI Taxonomy" id="2585209"/>
    <lineage>
        <taxon>Eukaryota</taxon>
        <taxon>Metazoa</taxon>
        <taxon>Ecdysozoa</taxon>
        <taxon>Arthropoda</taxon>
        <taxon>Chelicerata</taxon>
        <taxon>Arachnida</taxon>
        <taxon>Araneae</taxon>
        <taxon>Araneomorphae</taxon>
        <taxon>Entelegynae</taxon>
        <taxon>Araneoidea</taxon>
        <taxon>Nephilidae</taxon>
        <taxon>Trichonephila</taxon>
    </lineage>
</organism>
<evidence type="ECO:0000313" key="2">
    <source>
        <dbReference type="EMBL" id="GFX97401.1"/>
    </source>
</evidence>
<proteinExistence type="predicted"/>
<protein>
    <submittedName>
        <fullName evidence="2">Uncharacterized protein</fullName>
    </submittedName>
</protein>
<evidence type="ECO:0000256" key="1">
    <source>
        <dbReference type="SAM" id="MobiDB-lite"/>
    </source>
</evidence>
<keyword evidence="3" id="KW-1185">Reference proteome</keyword>
<dbReference type="EMBL" id="BMAU01021197">
    <property type="protein sequence ID" value="GFX97401.1"/>
    <property type="molecule type" value="Genomic_DNA"/>
</dbReference>
<dbReference type="AlphaFoldDB" id="A0A8X6RTT9"/>
<feature type="compositionally biased region" description="Basic and acidic residues" evidence="1">
    <location>
        <begin position="1"/>
        <end position="35"/>
    </location>
</feature>
<sequence>MKRFSKEQKQSTGKEKEPKNQESPRTQTDKVRTEVGECPENSGRNCLPIPRGRQRASIDPVSEFDRGRIVDCRDLPSESMKPSKCDADSSLLDGGGTDGVAPLLGMAMMDHAVP</sequence>
<reference evidence="2" key="1">
    <citation type="submission" date="2020-08" db="EMBL/GenBank/DDBJ databases">
        <title>Multicomponent nature underlies the extraordinary mechanical properties of spider dragline silk.</title>
        <authorList>
            <person name="Kono N."/>
            <person name="Nakamura H."/>
            <person name="Mori M."/>
            <person name="Yoshida Y."/>
            <person name="Ohtoshi R."/>
            <person name="Malay A.D."/>
            <person name="Moran D.A.P."/>
            <person name="Tomita M."/>
            <person name="Numata K."/>
            <person name="Arakawa K."/>
        </authorList>
    </citation>
    <scope>NUCLEOTIDE SEQUENCE</scope>
</reference>
<feature type="compositionally biased region" description="Basic and acidic residues" evidence="1">
    <location>
        <begin position="74"/>
        <end position="87"/>
    </location>
</feature>